<dbReference type="EMBL" id="NMVI01000025">
    <property type="protein sequence ID" value="OYN85264.1"/>
    <property type="molecule type" value="Genomic_DNA"/>
</dbReference>
<keyword evidence="1" id="KW-0812">Transmembrane</keyword>
<dbReference type="Proteomes" id="UP000216533">
    <property type="component" value="Unassembled WGS sequence"/>
</dbReference>
<protein>
    <submittedName>
        <fullName evidence="2">Uncharacterized protein</fullName>
    </submittedName>
</protein>
<evidence type="ECO:0000256" key="1">
    <source>
        <dbReference type="SAM" id="Phobius"/>
    </source>
</evidence>
<accession>A0A255E149</accession>
<organism evidence="2 3">
    <name type="scientific">Parenemella sanctibonifatiensis</name>
    <dbReference type="NCBI Taxonomy" id="2016505"/>
    <lineage>
        <taxon>Bacteria</taxon>
        <taxon>Bacillati</taxon>
        <taxon>Actinomycetota</taxon>
        <taxon>Actinomycetes</taxon>
        <taxon>Propionibacteriales</taxon>
        <taxon>Propionibacteriaceae</taxon>
        <taxon>Parenemella</taxon>
    </lineage>
</organism>
<feature type="transmembrane region" description="Helical" evidence="1">
    <location>
        <begin position="49"/>
        <end position="71"/>
    </location>
</feature>
<name>A0A255E149_9ACTN</name>
<comment type="caution">
    <text evidence="2">The sequence shown here is derived from an EMBL/GenBank/DDBJ whole genome shotgun (WGS) entry which is preliminary data.</text>
</comment>
<evidence type="ECO:0000313" key="3">
    <source>
        <dbReference type="Proteomes" id="UP000216533"/>
    </source>
</evidence>
<proteinExistence type="predicted"/>
<keyword evidence="1" id="KW-0472">Membrane</keyword>
<dbReference type="AlphaFoldDB" id="A0A255E149"/>
<evidence type="ECO:0000313" key="2">
    <source>
        <dbReference type="EMBL" id="OYN85264.1"/>
    </source>
</evidence>
<feature type="transmembrane region" description="Helical" evidence="1">
    <location>
        <begin position="20"/>
        <end position="43"/>
    </location>
</feature>
<keyword evidence="1" id="KW-1133">Transmembrane helix</keyword>
<reference evidence="2 3" key="1">
    <citation type="submission" date="2017-07" db="EMBL/GenBank/DDBJ databases">
        <title>Draft whole genome sequences of clinical Proprionibacteriaceae strains.</title>
        <authorList>
            <person name="Bernier A.-M."/>
            <person name="Bernard K."/>
            <person name="Domingo M.-C."/>
        </authorList>
    </citation>
    <scope>NUCLEOTIDE SEQUENCE [LARGE SCALE GENOMIC DNA]</scope>
    <source>
        <strain evidence="2 3">NML 160184</strain>
    </source>
</reference>
<gene>
    <name evidence="2" type="ORF">CGZ92_10700</name>
</gene>
<sequence length="210" mass="22996">MGQYEASALGRTMGSRQASLLRTTGIVCLVIAVAMFGWAYYAYTELDDWGMQVAMGVFALVGGLVMIFYMAPRFKKMAEARTTGIIIDIGPDSITYQGLTIGANVTTALHQADLGYVSEHSKARRGHVFYLFFDGAATGVEAHRQHAASYDIRVGTQDRAVAYIEPALIANEKQLVAELIDFAQRHSIEHTDHGDDVDATEEAHQRHVGV</sequence>
<dbReference type="RefSeq" id="WP_094451369.1">
    <property type="nucleotide sequence ID" value="NZ_NMVI01000025.1"/>
</dbReference>